<evidence type="ECO:0000313" key="4">
    <source>
        <dbReference type="EMBL" id="MPC79861.1"/>
    </source>
</evidence>
<name>A0A5B7I3A9_PORTR</name>
<dbReference type="PROSITE" id="PS50853">
    <property type="entry name" value="FN3"/>
    <property type="match status" value="1"/>
</dbReference>
<dbReference type="AlphaFoldDB" id="A0A5B7I3A9"/>
<comment type="caution">
    <text evidence="4">The sequence shown here is derived from an EMBL/GenBank/DDBJ whole genome shotgun (WGS) entry which is preliminary data.</text>
</comment>
<proteinExistence type="predicted"/>
<gene>
    <name evidence="4" type="primary">sax-3_3</name>
    <name evidence="4" type="ORF">E2C01_074414</name>
</gene>
<keyword evidence="5" id="KW-1185">Reference proteome</keyword>
<evidence type="ECO:0000256" key="2">
    <source>
        <dbReference type="SAM" id="MobiDB-lite"/>
    </source>
</evidence>
<feature type="domain" description="Fibronectin type-III" evidence="3">
    <location>
        <begin position="67"/>
        <end position="164"/>
    </location>
</feature>
<dbReference type="CDD" id="cd00063">
    <property type="entry name" value="FN3"/>
    <property type="match status" value="1"/>
</dbReference>
<organism evidence="4 5">
    <name type="scientific">Portunus trituberculatus</name>
    <name type="common">Swimming crab</name>
    <name type="synonym">Neptunus trituberculatus</name>
    <dbReference type="NCBI Taxonomy" id="210409"/>
    <lineage>
        <taxon>Eukaryota</taxon>
        <taxon>Metazoa</taxon>
        <taxon>Ecdysozoa</taxon>
        <taxon>Arthropoda</taxon>
        <taxon>Crustacea</taxon>
        <taxon>Multicrustacea</taxon>
        <taxon>Malacostraca</taxon>
        <taxon>Eumalacostraca</taxon>
        <taxon>Eucarida</taxon>
        <taxon>Decapoda</taxon>
        <taxon>Pleocyemata</taxon>
        <taxon>Brachyura</taxon>
        <taxon>Eubrachyura</taxon>
        <taxon>Portunoidea</taxon>
        <taxon>Portunidae</taxon>
        <taxon>Portuninae</taxon>
        <taxon>Portunus</taxon>
    </lineage>
</organism>
<dbReference type="PANTHER" id="PTHR13817">
    <property type="entry name" value="TITIN"/>
    <property type="match status" value="1"/>
</dbReference>
<evidence type="ECO:0000313" key="5">
    <source>
        <dbReference type="Proteomes" id="UP000324222"/>
    </source>
</evidence>
<dbReference type="InterPro" id="IPR003961">
    <property type="entry name" value="FN3_dom"/>
</dbReference>
<dbReference type="InterPro" id="IPR050964">
    <property type="entry name" value="Striated_Muscle_Regulatory"/>
</dbReference>
<dbReference type="Proteomes" id="UP000324222">
    <property type="component" value="Unassembled WGS sequence"/>
</dbReference>
<dbReference type="EMBL" id="VSRR010052294">
    <property type="protein sequence ID" value="MPC79861.1"/>
    <property type="molecule type" value="Genomic_DNA"/>
</dbReference>
<dbReference type="OrthoDB" id="428111at2759"/>
<dbReference type="InterPro" id="IPR036116">
    <property type="entry name" value="FN3_sf"/>
</dbReference>
<accession>A0A5B7I3A9</accession>
<keyword evidence="1" id="KW-0677">Repeat</keyword>
<dbReference type="SUPFAM" id="SSF48726">
    <property type="entry name" value="Immunoglobulin"/>
    <property type="match status" value="1"/>
</dbReference>
<evidence type="ECO:0000256" key="1">
    <source>
        <dbReference type="ARBA" id="ARBA00022737"/>
    </source>
</evidence>
<dbReference type="Pfam" id="PF00041">
    <property type="entry name" value="fn3"/>
    <property type="match status" value="1"/>
</dbReference>
<sequence>MVSRSSLNNRPPETRLRETDSGRYTCLAQSRTGSSQRSASLLVVGGDDPQAARSFQRTPALKALPAQPTRPRVSDLTNASVTLVWAPPHTVGDAPLLGYTLESYTSEGETRAGQWRVVARGLVRTRYTSPLEAGRPQVFVVRAENPLGESPPSPWSQVVVVGMGNEGDVATKVEHTPSLLGRRLNLTALNTLSATTMKVTWQVSTFATYPR</sequence>
<dbReference type="Gene3D" id="2.60.40.10">
    <property type="entry name" value="Immunoglobulins"/>
    <property type="match status" value="1"/>
</dbReference>
<feature type="region of interest" description="Disordered" evidence="2">
    <location>
        <begin position="1"/>
        <end position="32"/>
    </location>
</feature>
<feature type="compositionally biased region" description="Basic and acidic residues" evidence="2">
    <location>
        <begin position="12"/>
        <end position="21"/>
    </location>
</feature>
<dbReference type="SMART" id="SM00060">
    <property type="entry name" value="FN3"/>
    <property type="match status" value="1"/>
</dbReference>
<dbReference type="PANTHER" id="PTHR13817:SF73">
    <property type="entry name" value="FIBRONECTIN TYPE-III DOMAIN-CONTAINING PROTEIN"/>
    <property type="match status" value="1"/>
</dbReference>
<protein>
    <submittedName>
        <fullName evidence="4">Protein sax-3</fullName>
    </submittedName>
</protein>
<evidence type="ECO:0000259" key="3">
    <source>
        <dbReference type="PROSITE" id="PS50853"/>
    </source>
</evidence>
<dbReference type="SUPFAM" id="SSF49265">
    <property type="entry name" value="Fibronectin type III"/>
    <property type="match status" value="1"/>
</dbReference>
<dbReference type="InterPro" id="IPR013783">
    <property type="entry name" value="Ig-like_fold"/>
</dbReference>
<dbReference type="InterPro" id="IPR036179">
    <property type="entry name" value="Ig-like_dom_sf"/>
</dbReference>
<feature type="compositionally biased region" description="Polar residues" evidence="2">
    <location>
        <begin position="1"/>
        <end position="11"/>
    </location>
</feature>
<reference evidence="4 5" key="1">
    <citation type="submission" date="2019-05" db="EMBL/GenBank/DDBJ databases">
        <title>Another draft genome of Portunus trituberculatus and its Hox gene families provides insights of decapod evolution.</title>
        <authorList>
            <person name="Jeong J.-H."/>
            <person name="Song I."/>
            <person name="Kim S."/>
            <person name="Choi T."/>
            <person name="Kim D."/>
            <person name="Ryu S."/>
            <person name="Kim W."/>
        </authorList>
    </citation>
    <scope>NUCLEOTIDE SEQUENCE [LARGE SCALE GENOMIC DNA]</scope>
    <source>
        <tissue evidence="4">Muscle</tissue>
    </source>
</reference>